<keyword evidence="7 9" id="KW-0472">Membrane</keyword>
<feature type="transmembrane region" description="Helical" evidence="9">
    <location>
        <begin position="79"/>
        <end position="98"/>
    </location>
</feature>
<dbReference type="InterPro" id="IPR018212">
    <property type="entry name" value="Na/solute_symporter_CS"/>
</dbReference>
<evidence type="ECO:0000256" key="2">
    <source>
        <dbReference type="ARBA" id="ARBA00006434"/>
    </source>
</evidence>
<feature type="transmembrane region" description="Helical" evidence="9">
    <location>
        <begin position="46"/>
        <end position="67"/>
    </location>
</feature>
<sequence length="496" mass="52817">MDKLLIVVPIALYLAVNLGVGIWASREQASANKSGFINQYFIGGRSMGGLVLAMTLIATFTSASSFIGGPGVASARGLSWVFLSMIQVPTAFLILGVLGKKFAVISRKINAVTVTDYLRARYQSPAVVILSSIALVLFFIAMMIGQFIGGAVLFQTVTGYSYIVGLTLFALIVVIYTTIGGFKAVVITDTIQGLVMVFGTILILFAIIQAGGGIDAITTKLDVINPEWSIPTGNGSAKVYVLSFWILVGLGVLGLPQTAVRGMGFKDTKSLHNAMIYGTIVIGFLMLGMHIAGVFAKVLVPADLASTDLVIPTVVLQVMHPVVAGLFLAAPLAAVMSTVSSLLILASAAIIKDIYLNYIVKDKTEETEQKFNAKIGKMSTIGTAVIGVIVFAMAVVPPDLIVWINLFAFGGLEAAFLCPIIFGLYWKRANATGAILSFVCGVGFFLYCGYFKLSFFGMHNIVFTILIAIIAFIIGSLVGKKPSDETIELFFSEKSN</sequence>
<dbReference type="CDD" id="cd10327">
    <property type="entry name" value="SLC5sbd_PanF"/>
    <property type="match status" value="1"/>
</dbReference>
<keyword evidence="3" id="KW-0813">Transport</keyword>
<proteinExistence type="inferred from homology"/>
<evidence type="ECO:0000313" key="11">
    <source>
        <dbReference type="Proteomes" id="UP000675664"/>
    </source>
</evidence>
<keyword evidence="6 9" id="KW-1133">Transmembrane helix</keyword>
<evidence type="ECO:0000256" key="6">
    <source>
        <dbReference type="ARBA" id="ARBA00022989"/>
    </source>
</evidence>
<dbReference type="InterPro" id="IPR050277">
    <property type="entry name" value="Sodium:Solute_Symporter"/>
</dbReference>
<evidence type="ECO:0000256" key="7">
    <source>
        <dbReference type="ARBA" id="ARBA00023136"/>
    </source>
</evidence>
<dbReference type="InterPro" id="IPR001734">
    <property type="entry name" value="Na/solute_symporter"/>
</dbReference>
<dbReference type="PANTHER" id="PTHR48086:SF4">
    <property type="entry name" value="SODIUM_PANTOTHENATE SYMPORTER"/>
    <property type="match status" value="1"/>
</dbReference>
<dbReference type="PROSITE" id="PS00456">
    <property type="entry name" value="NA_SOLUT_SYMP_1"/>
    <property type="match status" value="1"/>
</dbReference>
<reference evidence="10" key="1">
    <citation type="submission" date="2021-04" db="EMBL/GenBank/DDBJ databases">
        <title>Sinoanaerobacter chloroacetimidivorans sp. nov., an obligate anaerobic bacterium isolated from anaerobic sludge.</title>
        <authorList>
            <person name="Bao Y."/>
        </authorList>
    </citation>
    <scope>NUCLEOTIDE SEQUENCE</scope>
    <source>
        <strain evidence="10">BAD-6</strain>
    </source>
</reference>
<dbReference type="Gene3D" id="1.20.1730.10">
    <property type="entry name" value="Sodium/glucose cotransporter"/>
    <property type="match status" value="1"/>
</dbReference>
<evidence type="ECO:0000256" key="4">
    <source>
        <dbReference type="ARBA" id="ARBA00022475"/>
    </source>
</evidence>
<feature type="transmembrane region" description="Helical" evidence="9">
    <location>
        <begin position="6"/>
        <end position="25"/>
    </location>
</feature>
<dbReference type="PANTHER" id="PTHR48086">
    <property type="entry name" value="SODIUM/PROLINE SYMPORTER-RELATED"/>
    <property type="match status" value="1"/>
</dbReference>
<dbReference type="InterPro" id="IPR038377">
    <property type="entry name" value="Na/Glc_symporter_sf"/>
</dbReference>
<accession>A0A8J8AZZ8</accession>
<gene>
    <name evidence="10" type="primary">panF</name>
    <name evidence="10" type="ORF">KCX82_02360</name>
</gene>
<protein>
    <submittedName>
        <fullName evidence="10">Sodium/pantothenate symporter</fullName>
    </submittedName>
</protein>
<organism evidence="10 11">
    <name type="scientific">Sinanaerobacter chloroacetimidivorans</name>
    <dbReference type="NCBI Taxonomy" id="2818044"/>
    <lineage>
        <taxon>Bacteria</taxon>
        <taxon>Bacillati</taxon>
        <taxon>Bacillota</taxon>
        <taxon>Clostridia</taxon>
        <taxon>Peptostreptococcales</taxon>
        <taxon>Anaerovoracaceae</taxon>
        <taxon>Sinanaerobacter</taxon>
    </lineage>
</organism>
<comment type="subcellular location">
    <subcellularLocation>
        <location evidence="1">Membrane</location>
        <topology evidence="1">Multi-pass membrane protein</topology>
    </subcellularLocation>
</comment>
<feature type="transmembrane region" description="Helical" evidence="9">
    <location>
        <begin position="402"/>
        <end position="426"/>
    </location>
</feature>
<dbReference type="Proteomes" id="UP000675664">
    <property type="component" value="Unassembled WGS sequence"/>
</dbReference>
<evidence type="ECO:0000256" key="9">
    <source>
        <dbReference type="SAM" id="Phobius"/>
    </source>
</evidence>
<evidence type="ECO:0000256" key="1">
    <source>
        <dbReference type="ARBA" id="ARBA00004141"/>
    </source>
</evidence>
<dbReference type="AlphaFoldDB" id="A0A8J8AZZ8"/>
<evidence type="ECO:0000313" key="10">
    <source>
        <dbReference type="EMBL" id="MBR0596709.1"/>
    </source>
</evidence>
<feature type="transmembrane region" description="Helical" evidence="9">
    <location>
        <begin position="378"/>
        <end position="396"/>
    </location>
</feature>
<comment type="similarity">
    <text evidence="2 8">Belongs to the sodium:solute symporter (SSF) (TC 2.A.21) family.</text>
</comment>
<feature type="transmembrane region" description="Helical" evidence="9">
    <location>
        <begin position="127"/>
        <end position="154"/>
    </location>
</feature>
<dbReference type="GO" id="GO:0005886">
    <property type="term" value="C:plasma membrane"/>
    <property type="evidence" value="ECO:0007669"/>
    <property type="project" value="TreeGrafter"/>
</dbReference>
<keyword evidence="11" id="KW-1185">Reference proteome</keyword>
<feature type="transmembrane region" description="Helical" evidence="9">
    <location>
        <begin position="276"/>
        <end position="302"/>
    </location>
</feature>
<keyword evidence="5 9" id="KW-0812">Transmembrane</keyword>
<dbReference type="NCBIfam" id="TIGR00813">
    <property type="entry name" value="sss"/>
    <property type="match status" value="1"/>
</dbReference>
<feature type="transmembrane region" description="Helical" evidence="9">
    <location>
        <begin position="194"/>
        <end position="217"/>
    </location>
</feature>
<dbReference type="EMBL" id="JAGSND010000001">
    <property type="protein sequence ID" value="MBR0596709.1"/>
    <property type="molecule type" value="Genomic_DNA"/>
</dbReference>
<evidence type="ECO:0000256" key="3">
    <source>
        <dbReference type="ARBA" id="ARBA00022448"/>
    </source>
</evidence>
<evidence type="ECO:0000256" key="8">
    <source>
        <dbReference type="RuleBase" id="RU362091"/>
    </source>
</evidence>
<dbReference type="NCBIfam" id="TIGR02119">
    <property type="entry name" value="panF"/>
    <property type="match status" value="1"/>
</dbReference>
<reference evidence="10" key="2">
    <citation type="submission" date="2021-04" db="EMBL/GenBank/DDBJ databases">
        <authorList>
            <person name="Liu J."/>
        </authorList>
    </citation>
    <scope>NUCLEOTIDE SEQUENCE</scope>
    <source>
        <strain evidence="10">BAD-6</strain>
    </source>
</reference>
<feature type="transmembrane region" description="Helical" evidence="9">
    <location>
        <begin position="433"/>
        <end position="455"/>
    </location>
</feature>
<dbReference type="PROSITE" id="PS50283">
    <property type="entry name" value="NA_SOLUT_SYMP_3"/>
    <property type="match status" value="1"/>
</dbReference>
<name>A0A8J8AZZ8_9FIRM</name>
<feature type="transmembrane region" description="Helical" evidence="9">
    <location>
        <begin position="461"/>
        <end position="479"/>
    </location>
</feature>
<dbReference type="GO" id="GO:0015081">
    <property type="term" value="F:sodium ion transmembrane transporter activity"/>
    <property type="evidence" value="ECO:0007669"/>
    <property type="project" value="InterPro"/>
</dbReference>
<dbReference type="GO" id="GO:0015233">
    <property type="term" value="F:pantothenate transmembrane transporter activity"/>
    <property type="evidence" value="ECO:0007669"/>
    <property type="project" value="InterPro"/>
</dbReference>
<keyword evidence="4" id="KW-1003">Cell membrane</keyword>
<feature type="transmembrane region" description="Helical" evidence="9">
    <location>
        <begin position="237"/>
        <end position="255"/>
    </location>
</feature>
<dbReference type="InterPro" id="IPR011849">
    <property type="entry name" value="Na/pantothenate_symporter"/>
</dbReference>
<feature type="transmembrane region" description="Helical" evidence="9">
    <location>
        <begin position="160"/>
        <end position="182"/>
    </location>
</feature>
<feature type="transmembrane region" description="Helical" evidence="9">
    <location>
        <begin position="322"/>
        <end position="351"/>
    </location>
</feature>
<dbReference type="Pfam" id="PF00474">
    <property type="entry name" value="SSF"/>
    <property type="match status" value="1"/>
</dbReference>
<dbReference type="RefSeq" id="WP_227016830.1">
    <property type="nucleotide sequence ID" value="NZ_JAGSND010000001.1"/>
</dbReference>
<dbReference type="GO" id="GO:0036376">
    <property type="term" value="P:sodium ion export across plasma membrane"/>
    <property type="evidence" value="ECO:0007669"/>
    <property type="project" value="InterPro"/>
</dbReference>
<evidence type="ECO:0000256" key="5">
    <source>
        <dbReference type="ARBA" id="ARBA00022692"/>
    </source>
</evidence>
<comment type="caution">
    <text evidence="10">The sequence shown here is derived from an EMBL/GenBank/DDBJ whole genome shotgun (WGS) entry which is preliminary data.</text>
</comment>